<accession>A0ABU0AEP0</accession>
<reference evidence="3 4" key="1">
    <citation type="submission" date="2023-07" db="EMBL/GenBank/DDBJ databases">
        <title>Genomic Encyclopedia of Type Strains, Phase IV (KMG-IV): sequencing the most valuable type-strain genomes for metagenomic binning, comparative biology and taxonomic classification.</title>
        <authorList>
            <person name="Goeker M."/>
        </authorList>
    </citation>
    <scope>NUCLEOTIDE SEQUENCE [LARGE SCALE GENOMIC DNA]</scope>
    <source>
        <strain evidence="3 4">DSM 23494</strain>
    </source>
</reference>
<keyword evidence="4" id="KW-1185">Reference proteome</keyword>
<dbReference type="EMBL" id="JAUSUB010000005">
    <property type="protein sequence ID" value="MDQ0269726.1"/>
    <property type="molecule type" value="Genomic_DNA"/>
</dbReference>
<dbReference type="RefSeq" id="WP_307473529.1">
    <property type="nucleotide sequence ID" value="NZ_JAUSUB010000005.1"/>
</dbReference>
<dbReference type="PANTHER" id="PTHR12526">
    <property type="entry name" value="GLYCOSYLTRANSFERASE"/>
    <property type="match status" value="1"/>
</dbReference>
<sequence>MNILLATFWQVPHTGGVWKYMLQLKERLEVLGHSVDLLGYGKDHKFVHLVNKNQLIDVSHFAGLINIIKNEPPLDPVIKMYDNLRLNYEEAVKTLDLNQYDLIHTQDVVSSSCINKIRPKHTSMVATLHGCVAHEIIEACYADRLSEKSLNGIRYFHELEFEGASSADCTVVANRWMQNILTEEFKVNEEQISTLHYGYDIESFLQKMKEPAKMKAPKNKKILLYTGRLAEFKGIHHLIDALYHLKKLRSDWVCWIAGDGPKQTDLQKQTQLLGLQQHIQFLGSRDDIPSLLSISDMLILPTLIENQPLSVIEAQISGTAVIVSAVGGVPEIIEHGMTGILVPPKDELMLFAHINYLLQEDQFRFNLGQRAKEWALEHWSLDQSVSKLLTVYYKAIALNHSK</sequence>
<dbReference type="Pfam" id="PF13439">
    <property type="entry name" value="Glyco_transf_4"/>
    <property type="match status" value="1"/>
</dbReference>
<evidence type="ECO:0000313" key="4">
    <source>
        <dbReference type="Proteomes" id="UP001238088"/>
    </source>
</evidence>
<feature type="domain" description="Glycosyltransferase subfamily 4-like N-terminal" evidence="2">
    <location>
        <begin position="15"/>
        <end position="202"/>
    </location>
</feature>
<evidence type="ECO:0000259" key="2">
    <source>
        <dbReference type="Pfam" id="PF13439"/>
    </source>
</evidence>
<comment type="caution">
    <text evidence="3">The sequence shown here is derived from an EMBL/GenBank/DDBJ whole genome shotgun (WGS) entry which is preliminary data.</text>
</comment>
<protein>
    <submittedName>
        <fullName evidence="3">Glycosyltransferase involved in cell wall biosynthesis</fullName>
    </submittedName>
</protein>
<dbReference type="InterPro" id="IPR028098">
    <property type="entry name" value="Glyco_trans_4-like_N"/>
</dbReference>
<name>A0ABU0AEP0_9BACI</name>
<dbReference type="InterPro" id="IPR001296">
    <property type="entry name" value="Glyco_trans_1"/>
</dbReference>
<dbReference type="SUPFAM" id="SSF53756">
    <property type="entry name" value="UDP-Glycosyltransferase/glycogen phosphorylase"/>
    <property type="match status" value="1"/>
</dbReference>
<feature type="domain" description="Glycosyl transferase family 1" evidence="1">
    <location>
        <begin position="209"/>
        <end position="374"/>
    </location>
</feature>
<dbReference type="Pfam" id="PF00534">
    <property type="entry name" value="Glycos_transf_1"/>
    <property type="match status" value="1"/>
</dbReference>
<organism evidence="3 4">
    <name type="scientific">Cytobacillus purgationiresistens</name>
    <dbReference type="NCBI Taxonomy" id="863449"/>
    <lineage>
        <taxon>Bacteria</taxon>
        <taxon>Bacillati</taxon>
        <taxon>Bacillota</taxon>
        <taxon>Bacilli</taxon>
        <taxon>Bacillales</taxon>
        <taxon>Bacillaceae</taxon>
        <taxon>Cytobacillus</taxon>
    </lineage>
</organism>
<dbReference type="Gene3D" id="3.40.50.2000">
    <property type="entry name" value="Glycogen Phosphorylase B"/>
    <property type="match status" value="2"/>
</dbReference>
<gene>
    <name evidence="3" type="ORF">J2S17_001598</name>
</gene>
<dbReference type="CDD" id="cd03801">
    <property type="entry name" value="GT4_PimA-like"/>
    <property type="match status" value="1"/>
</dbReference>
<evidence type="ECO:0000313" key="3">
    <source>
        <dbReference type="EMBL" id="MDQ0269726.1"/>
    </source>
</evidence>
<dbReference type="Proteomes" id="UP001238088">
    <property type="component" value="Unassembled WGS sequence"/>
</dbReference>
<proteinExistence type="predicted"/>
<evidence type="ECO:0000259" key="1">
    <source>
        <dbReference type="Pfam" id="PF00534"/>
    </source>
</evidence>